<evidence type="ECO:0000313" key="2">
    <source>
        <dbReference type="EMBL" id="ADP00255.1"/>
    </source>
</evidence>
<proteinExistence type="predicted"/>
<dbReference type="Proteomes" id="UP000006536">
    <property type="component" value="Segment"/>
</dbReference>
<organism evidence="2 3">
    <name type="scientific">Cyanophage P-SSP2</name>
    <dbReference type="NCBI Taxonomy" id="444876"/>
    <lineage>
        <taxon>Viruses</taxon>
        <taxon>Duplodnaviria</taxon>
        <taxon>Heunggongvirae</taxon>
        <taxon>Uroviricota</taxon>
        <taxon>Caudoviricetes</taxon>
        <taxon>Autographivirales</taxon>
        <taxon>Sechaudvirinae</taxon>
        <taxon>Tritonvirus</taxon>
        <taxon>Tritonvirus PSSP2</taxon>
    </lineage>
</organism>
<gene>
    <name evidence="2" type="ORF">CYLG_00055</name>
</gene>
<dbReference type="GeneID" id="11537987"/>
<dbReference type="EMBL" id="GU071107">
    <property type="protein sequence ID" value="ADP00255.1"/>
    <property type="molecule type" value="Genomic_DNA"/>
</dbReference>
<evidence type="ECO:0000256" key="1">
    <source>
        <dbReference type="SAM" id="Coils"/>
    </source>
</evidence>
<sequence length="707" mass="79319">MTNSFFNFTEAADFASVLQASYDDINQSYERREQLERENDRTREINAAMPMKMIESLADFSISVKKASDKMKEDRYKKLEEGEYGKDDPEEQAKYDANTKWLYSNGFPGYRKATKVAIENNDNAAQEILKQAPFAQHDDKMTTIQGIMQGVPQYWHSGGFASAYKAATTAADQQAIVKQFTDQLTIRNPLLKGTNKHLIKNTVGRKVKDYISTVAPGGQKALTGDADRNYEATKNNKLLQALDPDFKEYTFENFKQEYSYDYPNGMGGASHDLVDRLYKFAKHTDDVSTDQVRQAMKMDAGGVTYEERFPLIAGEMHTNLNKLDKEQRAADKAKDDQAYETQNEAALIDARQRLADGEDVEVIKRNLLEVQGNNRLAFAKENKDIETFIDGLDQSFDSYIANNAAFEEAYSKGQLTVEEVEGSSFELQKKWLSRAQAQAKAREDKNYKDSRSSVEQIVKSKSNLWKSSSRGSLLPHTNAVRGKLVQKFEEEFTRLTEAGDPNAAVNAAISVETYFTKNGGGQVALSEEDGRLFVTNSEGLYENYMNSIAPSTTRKNAETALATDLYSTAVKLEMADNNIQQALDTPNVFLSEAEVIQEITRLASREGYSPKLKAMASLYGKHQAVGGTRGILERQAAVYGIPPENIPEELQSITEIYSQGDPFINCLIREKGFEGLSTNQLLRQCAFISEKGTDDEELEITKRPAFQ</sequence>
<keyword evidence="3" id="KW-1185">Reference proteome</keyword>
<dbReference type="RefSeq" id="YP_005087389.1">
    <property type="nucleotide sequence ID" value="NC_016656.1"/>
</dbReference>
<keyword evidence="1" id="KW-0175">Coiled coil</keyword>
<name>E3SQN7_9CAUD</name>
<dbReference type="KEGG" id="vg:11537987"/>
<dbReference type="OrthoDB" id="29416at10239"/>
<reference evidence="2 3" key="1">
    <citation type="submission" date="2009-10" db="EMBL/GenBank/DDBJ databases">
        <title>The Genome Sequence of Cyanophage P-SSP2.</title>
        <authorList>
            <consortium name="The Broad Institute Genome Sequencing Platform"/>
            <person name="Henn M.R."/>
            <person name="Sullivan M.S."/>
            <person name="Osburne M.S."/>
            <person name="Levin J."/>
            <person name="Malboeuf C."/>
            <person name="Casali M."/>
            <person name="Russ C."/>
            <person name="Lennon N."/>
            <person name="Erlich R."/>
            <person name="Young S.K."/>
            <person name="Koehrsen M."/>
            <person name="Yandava C."/>
            <person name="Zeng Q."/>
            <person name="Alvarado L."/>
            <person name="Anderson S."/>
            <person name="Berlin A."/>
            <person name="Borenstein D."/>
            <person name="Chen Z."/>
            <person name="Engels R."/>
            <person name="Freedman E."/>
            <person name="Gellesch M."/>
            <person name="Goldberg J."/>
            <person name="Green L."/>
            <person name="Griggs A."/>
            <person name="Gujja S."/>
            <person name="Heiman D."/>
            <person name="Hepburn T."/>
            <person name="Howarth C."/>
            <person name="Jen D."/>
            <person name="Larson L."/>
            <person name="Lewis B."/>
            <person name="Mehta T."/>
            <person name="Park D."/>
            <person name="Pearson M."/>
            <person name="Roberts A."/>
            <person name="Ryan E."/>
            <person name="Saif S."/>
            <person name="Shea T."/>
            <person name="Shenoy N."/>
            <person name="Sisk P."/>
            <person name="Stolte C."/>
            <person name="Sykes S."/>
            <person name="Walk T."/>
            <person name="White J."/>
            <person name="Yu Q."/>
            <person name="Coleman M.L."/>
            <person name="Huang K.H."/>
            <person name="Weigele P.R."/>
            <person name="DeFrancesco A.S."/>
            <person name="Kern S.E."/>
            <person name="Thompson L.R."/>
            <person name="Fu R."/>
            <person name="Hombeck B."/>
            <person name="Chisholm S.W."/>
            <person name="Haas B."/>
            <person name="Nusbaum C."/>
            <person name="Galagan J."/>
            <person name="Birren B."/>
        </authorList>
    </citation>
    <scope>NUCLEOTIDE SEQUENCE [LARGE SCALE GENOMIC DNA]</scope>
    <source>
        <strain evidence="2">Syn26</strain>
    </source>
</reference>
<evidence type="ECO:0000313" key="3">
    <source>
        <dbReference type="Proteomes" id="UP000006536"/>
    </source>
</evidence>
<accession>E3SQN7</accession>
<protein>
    <submittedName>
        <fullName evidence="2">Uncharacterized protein</fullName>
    </submittedName>
</protein>
<feature type="coiled-coil region" evidence="1">
    <location>
        <begin position="18"/>
        <end position="45"/>
    </location>
</feature>